<dbReference type="Pfam" id="PF13561">
    <property type="entry name" value="adh_short_C2"/>
    <property type="match status" value="1"/>
</dbReference>
<dbReference type="PRINTS" id="PR00080">
    <property type="entry name" value="SDRFAMILY"/>
</dbReference>
<dbReference type="PANTHER" id="PTHR43669">
    <property type="entry name" value="5-KETO-D-GLUCONATE 5-REDUCTASE"/>
    <property type="match status" value="1"/>
</dbReference>
<dbReference type="Pfam" id="PF00106">
    <property type="entry name" value="adh_short"/>
    <property type="match status" value="1"/>
</dbReference>
<dbReference type="SMART" id="SM00822">
    <property type="entry name" value="PKS_KR"/>
    <property type="match status" value="1"/>
</dbReference>
<evidence type="ECO:0000256" key="2">
    <source>
        <dbReference type="ARBA" id="ARBA00023002"/>
    </source>
</evidence>
<name>A0ABY8C3W0_9MICO</name>
<protein>
    <submittedName>
        <fullName evidence="5">SDR family NAD(P)-dependent oxidoreductase</fullName>
    </submittedName>
</protein>
<dbReference type="InterPro" id="IPR057326">
    <property type="entry name" value="KR_dom"/>
</dbReference>
<dbReference type="Proteomes" id="UP001214553">
    <property type="component" value="Chromosome"/>
</dbReference>
<evidence type="ECO:0000256" key="3">
    <source>
        <dbReference type="RuleBase" id="RU000363"/>
    </source>
</evidence>
<dbReference type="Gene3D" id="3.40.50.720">
    <property type="entry name" value="NAD(P)-binding Rossmann-like Domain"/>
    <property type="match status" value="1"/>
</dbReference>
<gene>
    <name evidence="5" type="ORF">PU630_04055</name>
</gene>
<organism evidence="5 6">
    <name type="scientific">Microbacterium horticulturae</name>
    <dbReference type="NCBI Taxonomy" id="3028316"/>
    <lineage>
        <taxon>Bacteria</taxon>
        <taxon>Bacillati</taxon>
        <taxon>Actinomycetota</taxon>
        <taxon>Actinomycetes</taxon>
        <taxon>Micrococcales</taxon>
        <taxon>Microbacteriaceae</taxon>
        <taxon>Microbacterium</taxon>
    </lineage>
</organism>
<accession>A0ABY8C3W0</accession>
<evidence type="ECO:0000313" key="5">
    <source>
        <dbReference type="EMBL" id="WEG09751.1"/>
    </source>
</evidence>
<dbReference type="PANTHER" id="PTHR43669:SF3">
    <property type="entry name" value="ALCOHOL DEHYDROGENASE, PUTATIVE (AFU_ORTHOLOGUE AFUA_3G03445)-RELATED"/>
    <property type="match status" value="1"/>
</dbReference>
<reference evidence="5 6" key="1">
    <citation type="submission" date="2023-03" db="EMBL/GenBank/DDBJ databases">
        <title>Genome sequence of Microbacterium sp. KACC 23027.</title>
        <authorList>
            <person name="Kim S."/>
            <person name="Heo J."/>
            <person name="Kwon S.-W."/>
        </authorList>
    </citation>
    <scope>NUCLEOTIDE SEQUENCE [LARGE SCALE GENOMIC DNA]</scope>
    <source>
        <strain evidence="5 6">KACC 23027</strain>
    </source>
</reference>
<proteinExistence type="inferred from homology"/>
<dbReference type="SUPFAM" id="SSF51735">
    <property type="entry name" value="NAD(P)-binding Rossmann-fold domains"/>
    <property type="match status" value="1"/>
</dbReference>
<dbReference type="InterPro" id="IPR002347">
    <property type="entry name" value="SDR_fam"/>
</dbReference>
<dbReference type="RefSeq" id="WP_275279076.1">
    <property type="nucleotide sequence ID" value="NZ_CP119108.1"/>
</dbReference>
<evidence type="ECO:0000256" key="1">
    <source>
        <dbReference type="ARBA" id="ARBA00006484"/>
    </source>
</evidence>
<comment type="similarity">
    <text evidence="1 3">Belongs to the short-chain dehydrogenases/reductases (SDR) family.</text>
</comment>
<keyword evidence="2" id="KW-0560">Oxidoreductase</keyword>
<dbReference type="EMBL" id="CP119108">
    <property type="protein sequence ID" value="WEG09751.1"/>
    <property type="molecule type" value="Genomic_DNA"/>
</dbReference>
<evidence type="ECO:0000259" key="4">
    <source>
        <dbReference type="SMART" id="SM00822"/>
    </source>
</evidence>
<keyword evidence="6" id="KW-1185">Reference proteome</keyword>
<evidence type="ECO:0000313" key="6">
    <source>
        <dbReference type="Proteomes" id="UP001214553"/>
    </source>
</evidence>
<dbReference type="InterPro" id="IPR036291">
    <property type="entry name" value="NAD(P)-bd_dom_sf"/>
</dbReference>
<sequence>MSQRNVLITGATSGIGLRTAECFIADGWNVWVTGRDAARTREVAASLHARSLTLDVTDTASIAAAAAAVGELDALVNNAGIQPDFSTPLLEADAELVRNAYETNVVGVVAVTNAFVPLLRRSRAPRIVNVSSGTASFAWSTGPNPQFDWEATADSGGRYAVYRSTKAALNALTLYYAQTLSREGFKVNSTAPGARATRLNTSQRGGDAAAAAPEIVRLAGLPDDGPTGAFFSYDGTVVPW</sequence>
<dbReference type="PRINTS" id="PR00081">
    <property type="entry name" value="GDHRDH"/>
</dbReference>
<feature type="domain" description="Ketoreductase" evidence="4">
    <location>
        <begin position="4"/>
        <end position="155"/>
    </location>
</feature>